<name>A0AAN8PQK7_9PEZI</name>
<dbReference type="PRINTS" id="PR00929">
    <property type="entry name" value="ATHOOK"/>
</dbReference>
<evidence type="ECO:0000256" key="1">
    <source>
        <dbReference type="SAM" id="MobiDB-lite"/>
    </source>
</evidence>
<evidence type="ECO:0000313" key="2">
    <source>
        <dbReference type="EMBL" id="KAK6519987.1"/>
    </source>
</evidence>
<dbReference type="GO" id="GO:0003677">
    <property type="term" value="F:DNA binding"/>
    <property type="evidence" value="ECO:0007669"/>
    <property type="project" value="InterPro"/>
</dbReference>
<protein>
    <submittedName>
        <fullName evidence="2">Uncharacterized protein</fullName>
    </submittedName>
</protein>
<dbReference type="Proteomes" id="UP001307849">
    <property type="component" value="Unassembled WGS sequence"/>
</dbReference>
<feature type="compositionally biased region" description="Polar residues" evidence="1">
    <location>
        <begin position="188"/>
        <end position="201"/>
    </location>
</feature>
<sequence>MAPKKAKSDKRRDQPPTDTAGATSSSSVRRGRGRPPGSRSRSRTGTSISPIRHRHTRATRIRIAPPNNSNSTSPSPTRRRGRPPGSRNRAYNENVRPQVYGEDQIGSPVPGPQPESLSNFNFSWPMPSDPGSLAEPPSDALSRQAIRRDSSPNVQQRVEQIFAEMHGNDVRRVSENLSRMVINGRRSQPNIVYVPQPNTLHPSLPPGVSPSRSSRRSRGPSNSAAIQEPHQEPQEIRLGGSRNPDVDHMDMSLDEPVIVPEDPDWLIVPRDPTNFPSSSTNADSPSTTLTEFDVMMDGDCSKCLDISAYICDHCSMTYSNAVGSQVLVYTTGYSRGLMCPICGGVWCCWCRREEGDDTAVHVFGA</sequence>
<organism evidence="2 3">
    <name type="scientific">Arthrobotrys conoides</name>
    <dbReference type="NCBI Taxonomy" id="74498"/>
    <lineage>
        <taxon>Eukaryota</taxon>
        <taxon>Fungi</taxon>
        <taxon>Dikarya</taxon>
        <taxon>Ascomycota</taxon>
        <taxon>Pezizomycotina</taxon>
        <taxon>Orbiliomycetes</taxon>
        <taxon>Orbiliales</taxon>
        <taxon>Orbiliaceae</taxon>
        <taxon>Arthrobotrys</taxon>
    </lineage>
</organism>
<feature type="compositionally biased region" description="Low complexity" evidence="1">
    <location>
        <begin position="35"/>
        <end position="50"/>
    </location>
</feature>
<proteinExistence type="predicted"/>
<dbReference type="AlphaFoldDB" id="A0AAN8PQK7"/>
<accession>A0AAN8PQK7</accession>
<feature type="compositionally biased region" description="Low complexity" evidence="1">
    <location>
        <begin position="61"/>
        <end position="76"/>
    </location>
</feature>
<dbReference type="InterPro" id="IPR017956">
    <property type="entry name" value="AT_hook_DNA-bd_motif"/>
</dbReference>
<feature type="region of interest" description="Disordered" evidence="1">
    <location>
        <begin position="1"/>
        <end position="141"/>
    </location>
</feature>
<comment type="caution">
    <text evidence="2">The sequence shown here is derived from an EMBL/GenBank/DDBJ whole genome shotgun (WGS) entry which is preliminary data.</text>
</comment>
<feature type="compositionally biased region" description="Basic residues" evidence="1">
    <location>
        <begin position="51"/>
        <end position="60"/>
    </location>
</feature>
<dbReference type="EMBL" id="JAVHJM010000001">
    <property type="protein sequence ID" value="KAK6519987.1"/>
    <property type="molecule type" value="Genomic_DNA"/>
</dbReference>
<feature type="region of interest" description="Disordered" evidence="1">
    <location>
        <begin position="188"/>
        <end position="250"/>
    </location>
</feature>
<keyword evidence="3" id="KW-1185">Reference proteome</keyword>
<gene>
    <name evidence="2" type="ORF">TWF506_000279</name>
</gene>
<reference evidence="2 3" key="1">
    <citation type="submission" date="2019-10" db="EMBL/GenBank/DDBJ databases">
        <authorList>
            <person name="Palmer J.M."/>
        </authorList>
    </citation>
    <scope>NUCLEOTIDE SEQUENCE [LARGE SCALE GENOMIC DNA]</scope>
    <source>
        <strain evidence="2 3">TWF506</strain>
    </source>
</reference>
<evidence type="ECO:0000313" key="3">
    <source>
        <dbReference type="Proteomes" id="UP001307849"/>
    </source>
</evidence>